<gene>
    <name evidence="2" type="ORF">OSTQU699_LOCUS4313</name>
</gene>
<evidence type="ECO:0000313" key="3">
    <source>
        <dbReference type="Proteomes" id="UP000708148"/>
    </source>
</evidence>
<proteinExistence type="predicted"/>
<name>A0A8S1IY60_9CHLO</name>
<keyword evidence="3" id="KW-1185">Reference proteome</keyword>
<reference evidence="2" key="1">
    <citation type="submission" date="2020-12" db="EMBL/GenBank/DDBJ databases">
        <authorList>
            <person name="Iha C."/>
        </authorList>
    </citation>
    <scope>NUCLEOTIDE SEQUENCE</scope>
</reference>
<dbReference type="Proteomes" id="UP000708148">
    <property type="component" value="Unassembled WGS sequence"/>
</dbReference>
<sequence length="144" mass="15667">MACLYPRTAALAQPTVAVRCVRTSTRRLLAVCPLLSVLLPICLAVSSTRVPLALHLPVESPCHRSCPMPHASHTAHQNPRTISRSVDKSPQTNPAHARSPLLPHVLPPTHKLIITSRGRQEAASTLSLKGIQIIHASRRREDAL</sequence>
<evidence type="ECO:0000256" key="1">
    <source>
        <dbReference type="SAM" id="MobiDB-lite"/>
    </source>
</evidence>
<dbReference type="AlphaFoldDB" id="A0A8S1IY60"/>
<protein>
    <submittedName>
        <fullName evidence="2">Uncharacterized protein</fullName>
    </submittedName>
</protein>
<feature type="compositionally biased region" description="Polar residues" evidence="1">
    <location>
        <begin position="74"/>
        <end position="94"/>
    </location>
</feature>
<comment type="caution">
    <text evidence="2">The sequence shown here is derived from an EMBL/GenBank/DDBJ whole genome shotgun (WGS) entry which is preliminary data.</text>
</comment>
<accession>A0A8S1IY60</accession>
<evidence type="ECO:0000313" key="2">
    <source>
        <dbReference type="EMBL" id="CAD7698954.1"/>
    </source>
</evidence>
<organism evidence="2 3">
    <name type="scientific">Ostreobium quekettii</name>
    <dbReference type="NCBI Taxonomy" id="121088"/>
    <lineage>
        <taxon>Eukaryota</taxon>
        <taxon>Viridiplantae</taxon>
        <taxon>Chlorophyta</taxon>
        <taxon>core chlorophytes</taxon>
        <taxon>Ulvophyceae</taxon>
        <taxon>TCBD clade</taxon>
        <taxon>Bryopsidales</taxon>
        <taxon>Ostreobineae</taxon>
        <taxon>Ostreobiaceae</taxon>
        <taxon>Ostreobium</taxon>
    </lineage>
</organism>
<feature type="region of interest" description="Disordered" evidence="1">
    <location>
        <begin position="67"/>
        <end position="104"/>
    </location>
</feature>
<dbReference type="EMBL" id="CAJHUC010000927">
    <property type="protein sequence ID" value="CAD7698954.1"/>
    <property type="molecule type" value="Genomic_DNA"/>
</dbReference>